<dbReference type="Gene3D" id="3.90.1560.10">
    <property type="entry name" value="ComB-like"/>
    <property type="match status" value="1"/>
</dbReference>
<evidence type="ECO:0000256" key="4">
    <source>
        <dbReference type="ARBA" id="ARBA00021948"/>
    </source>
</evidence>
<accession>S5Z2X9</accession>
<evidence type="ECO:0000256" key="2">
    <source>
        <dbReference type="ARBA" id="ARBA00009997"/>
    </source>
</evidence>
<dbReference type="GO" id="GO:0050532">
    <property type="term" value="F:2-phosphosulfolactate phosphatase activity"/>
    <property type="evidence" value="ECO:0007669"/>
    <property type="project" value="UniProtKB-EC"/>
</dbReference>
<evidence type="ECO:0000256" key="3">
    <source>
        <dbReference type="ARBA" id="ARBA00012953"/>
    </source>
</evidence>
<keyword evidence="6" id="KW-0460">Magnesium</keyword>
<protein>
    <recommendedName>
        <fullName evidence="4">Probable 2-phosphosulfolactate phosphatase</fullName>
        <ecNumber evidence="3">3.1.3.71</ecNumber>
    </recommendedName>
</protein>
<dbReference type="InterPro" id="IPR036702">
    <property type="entry name" value="ComB-like_sf"/>
</dbReference>
<evidence type="ECO:0000256" key="7">
    <source>
        <dbReference type="ARBA" id="ARBA00033711"/>
    </source>
</evidence>
<evidence type="ECO:0000256" key="1">
    <source>
        <dbReference type="ARBA" id="ARBA00001946"/>
    </source>
</evidence>
<keyword evidence="5" id="KW-0378">Hydrolase</keyword>
<dbReference type="PATRIC" id="fig|1345697.3.peg.952"/>
<dbReference type="PANTHER" id="PTHR37311">
    <property type="entry name" value="2-PHOSPHOSULFOLACTATE PHOSPHATASE-RELATED"/>
    <property type="match status" value="1"/>
</dbReference>
<sequence length="261" mass="28135">MITKVHVVLRKEDIDETALADDKVAVVFDILLATSSITAALAAGARSVIPVYNAAEAEQVGRRLPDGSYELVGESEGRTIDGFYPPTPLFLQTVCPGKTVVLSTTNGTVALRKAMAARAVYAASLLNSPAVSEQISRSHKEETVIAICAGSSGRFCLEDFYGAGYFVHCLVERGIAAAELSDSAMAAWLFYRQYAGEEKAKDVLSASRVGRWMAAYGLEKEIDYINRHGALSVIPKLEPGALAAEVRDIVQMKMTKEGNER</sequence>
<reference evidence="8 9" key="1">
    <citation type="journal article" date="2014" name="Genome Announc.">
        <title>Complete Genome Sequence of the Thermophilic Polychlorinated Biphenyl Degrader Geobacillus sp. Strain JF8 (NBRC 109937).</title>
        <authorList>
            <person name="Shintani M."/>
            <person name="Ohtsubo Y."/>
            <person name="Fukuda K."/>
            <person name="Hosoyama A."/>
            <person name="Ohji S."/>
            <person name="Yamazoe A."/>
            <person name="Fujita N."/>
            <person name="Nagata Y."/>
            <person name="Tsuda M."/>
            <person name="Hatta T."/>
            <person name="Kimbara K."/>
        </authorList>
    </citation>
    <scope>NUCLEOTIDE SEQUENCE [LARGE SCALE GENOMIC DNA]</scope>
    <source>
        <strain evidence="8 9">JF8</strain>
    </source>
</reference>
<dbReference type="EC" id="3.1.3.71" evidence="3"/>
<dbReference type="AlphaFoldDB" id="S5Z2X9"/>
<evidence type="ECO:0000313" key="9">
    <source>
        <dbReference type="Proteomes" id="UP000015500"/>
    </source>
</evidence>
<keyword evidence="9" id="KW-1185">Reference proteome</keyword>
<dbReference type="Pfam" id="PF04029">
    <property type="entry name" value="2-ph_phosp"/>
    <property type="match status" value="1"/>
</dbReference>
<name>S5Z2X9_GEOG3</name>
<comment type="similarity">
    <text evidence="2">Belongs to the ComB family.</text>
</comment>
<dbReference type="GO" id="GO:0000287">
    <property type="term" value="F:magnesium ion binding"/>
    <property type="evidence" value="ECO:0007669"/>
    <property type="project" value="InterPro"/>
</dbReference>
<dbReference type="SUPFAM" id="SSF142823">
    <property type="entry name" value="ComB-like"/>
    <property type="match status" value="1"/>
</dbReference>
<dbReference type="Proteomes" id="UP000015500">
    <property type="component" value="Chromosome"/>
</dbReference>
<comment type="catalytic activity">
    <reaction evidence="7">
        <text>(2R)-O-phospho-3-sulfolactate + H2O = (2R)-3-sulfolactate + phosphate</text>
        <dbReference type="Rhea" id="RHEA:23416"/>
        <dbReference type="ChEBI" id="CHEBI:15377"/>
        <dbReference type="ChEBI" id="CHEBI:15597"/>
        <dbReference type="ChEBI" id="CHEBI:43474"/>
        <dbReference type="ChEBI" id="CHEBI:58738"/>
        <dbReference type="EC" id="3.1.3.71"/>
    </reaction>
</comment>
<comment type="cofactor">
    <cofactor evidence="1">
        <name>Mg(2+)</name>
        <dbReference type="ChEBI" id="CHEBI:18420"/>
    </cofactor>
</comment>
<evidence type="ECO:0000256" key="6">
    <source>
        <dbReference type="ARBA" id="ARBA00022842"/>
    </source>
</evidence>
<dbReference type="STRING" id="1921421.M493_05240"/>
<dbReference type="KEGG" id="gjf:M493_05240"/>
<dbReference type="OrthoDB" id="4913at2"/>
<gene>
    <name evidence="8" type="ORF">M493_05240</name>
</gene>
<evidence type="ECO:0000256" key="5">
    <source>
        <dbReference type="ARBA" id="ARBA00022801"/>
    </source>
</evidence>
<dbReference type="EMBL" id="CP006254">
    <property type="protein sequence ID" value="AGT31347.1"/>
    <property type="molecule type" value="Genomic_DNA"/>
</dbReference>
<dbReference type="InterPro" id="IPR005238">
    <property type="entry name" value="ComB-like"/>
</dbReference>
<dbReference type="PANTHER" id="PTHR37311:SF1">
    <property type="entry name" value="2-PHOSPHOSULFOLACTATE PHOSPHATASE-RELATED"/>
    <property type="match status" value="1"/>
</dbReference>
<dbReference type="HOGENOM" id="CLU_070028_0_1_9"/>
<organism evidence="8 9">
    <name type="scientific">Geobacillus genomosp. 3</name>
    <dbReference type="NCBI Taxonomy" id="1921421"/>
    <lineage>
        <taxon>Bacteria</taxon>
        <taxon>Bacillati</taxon>
        <taxon>Bacillota</taxon>
        <taxon>Bacilli</taxon>
        <taxon>Bacillales</taxon>
        <taxon>Anoxybacillaceae</taxon>
        <taxon>Geobacillus</taxon>
    </lineage>
</organism>
<proteinExistence type="inferred from homology"/>
<evidence type="ECO:0000313" key="8">
    <source>
        <dbReference type="EMBL" id="AGT31347.1"/>
    </source>
</evidence>
<dbReference type="GO" id="GO:0050545">
    <property type="term" value="F:sulfopyruvate decarboxylase activity"/>
    <property type="evidence" value="ECO:0007669"/>
    <property type="project" value="TreeGrafter"/>
</dbReference>